<dbReference type="Pfam" id="PF04324">
    <property type="entry name" value="Fer2_BFD"/>
    <property type="match status" value="1"/>
</dbReference>
<dbReference type="PRINTS" id="PR00368">
    <property type="entry name" value="FADPNR"/>
</dbReference>
<dbReference type="InterPro" id="IPR017224">
    <property type="entry name" value="Opine_Oxase_asu/HCN_bsu"/>
</dbReference>
<dbReference type="Gene3D" id="1.10.10.1100">
    <property type="entry name" value="BFD-like [2Fe-2S]-binding domain"/>
    <property type="match status" value="1"/>
</dbReference>
<geneLocation type="plasmid" evidence="4 5">
    <name>unnamed</name>
</geneLocation>
<dbReference type="GO" id="GO:0016491">
    <property type="term" value="F:oxidoreductase activity"/>
    <property type="evidence" value="ECO:0007669"/>
    <property type="project" value="UniProtKB-KW"/>
</dbReference>
<dbReference type="RefSeq" id="WP_269580434.1">
    <property type="nucleotide sequence ID" value="NZ_CP114589.1"/>
</dbReference>
<name>A0AA47KNW6_9GAMM</name>
<feature type="domain" description="BFD-like [2Fe-2S]-binding" evidence="2">
    <location>
        <begin position="380"/>
        <end position="423"/>
    </location>
</feature>
<dbReference type="InterPro" id="IPR036188">
    <property type="entry name" value="FAD/NAD-bd_sf"/>
</dbReference>
<accession>A0AA47KNW6</accession>
<keyword evidence="4" id="KW-0614">Plasmid</keyword>
<keyword evidence="1" id="KW-0560">Oxidoreductase</keyword>
<evidence type="ECO:0000259" key="3">
    <source>
        <dbReference type="Pfam" id="PF07992"/>
    </source>
</evidence>
<evidence type="ECO:0000259" key="2">
    <source>
        <dbReference type="Pfam" id="PF04324"/>
    </source>
</evidence>
<evidence type="ECO:0000313" key="4">
    <source>
        <dbReference type="EMBL" id="WBA10420.1"/>
    </source>
</evidence>
<dbReference type="InterPro" id="IPR051691">
    <property type="entry name" value="Metab_Enz_Cyan_OpOx_G3PDH"/>
</dbReference>
<dbReference type="InterPro" id="IPR023753">
    <property type="entry name" value="FAD/NAD-binding_dom"/>
</dbReference>
<proteinExistence type="predicted"/>
<dbReference type="PANTHER" id="PTHR42949:SF3">
    <property type="entry name" value="ANAEROBIC GLYCEROL-3-PHOSPHATE DEHYDROGENASE SUBUNIT B"/>
    <property type="match status" value="1"/>
</dbReference>
<evidence type="ECO:0000256" key="1">
    <source>
        <dbReference type="ARBA" id="ARBA00023002"/>
    </source>
</evidence>
<dbReference type="Pfam" id="PF07992">
    <property type="entry name" value="Pyr_redox_2"/>
    <property type="match status" value="1"/>
</dbReference>
<gene>
    <name evidence="4" type="ORF">N8M53_13775</name>
</gene>
<evidence type="ECO:0000313" key="5">
    <source>
        <dbReference type="Proteomes" id="UP001164748"/>
    </source>
</evidence>
<dbReference type="PIRSF" id="PIRSF037495">
    <property type="entry name" value="Opine_OX_OoxA/HcnB"/>
    <property type="match status" value="1"/>
</dbReference>
<dbReference type="InterPro" id="IPR041854">
    <property type="entry name" value="BFD-like_2Fe2S-bd_dom_sf"/>
</dbReference>
<sequence>MSKPVVIVGAGPAGLSAAVTLAKHKVASIIVDEAPKPGGVVYRGPWRETDALPHLDDKWKATSQSLREQYRQHQDLIDLRSLTRVLGPMADQHLLTAHEDTLSTIDYEQLILATGCQERSIPFPGWDMPGVMLLGGIQLQIKSGLVRPGHRCVITGTGPLLVLVACQLHKAGCDIAGIYEAAPFKDLARETLALLNRPQLALDGLSMMMYLKRHHIPIHYGWGVVKASGDTQVEHVTVAPYSTDWHPDVSRAETINADVLGVGYGFAARSQLAQLMGLDMQYDHMSGAIPVVDEWQRASLDNVYCAGDTVKFAGAEAAMLEGKIASYSALKARNISMPNLDNEFKALRHQLEKSYRFRKGFDTAGYRRPGLLSLPEKDTVICRCEQVKKADIDNAINQGVKDVITLKMRTRVTMGDCQGKTCAHYCYDRLNESTTSPQPLIRPRFPLDPIPFAALEDDA</sequence>
<reference evidence="4" key="1">
    <citation type="submission" date="2022-09" db="EMBL/GenBank/DDBJ databases">
        <authorList>
            <person name="Li Z.-J."/>
        </authorList>
    </citation>
    <scope>NUCLEOTIDE SEQUENCE</scope>
    <source>
        <strain evidence="4">TGB11</strain>
        <plasmid evidence="4">unnamed</plasmid>
    </source>
</reference>
<feature type="domain" description="FAD/NAD(P)-binding" evidence="3">
    <location>
        <begin position="4"/>
        <end position="321"/>
    </location>
</feature>
<dbReference type="Gene3D" id="3.50.50.60">
    <property type="entry name" value="FAD/NAD(P)-binding domain"/>
    <property type="match status" value="2"/>
</dbReference>
<protein>
    <submittedName>
        <fullName evidence="4">FAD/NAD(P)-binding oxidoreductase</fullName>
    </submittedName>
</protein>
<dbReference type="CDD" id="cd19946">
    <property type="entry name" value="GlpA-like_Fer2_BFD-like"/>
    <property type="match status" value="1"/>
</dbReference>
<organism evidence="4 5">
    <name type="scientific">Salinivibrio kushneri</name>
    <dbReference type="NCBI Taxonomy" id="1908198"/>
    <lineage>
        <taxon>Bacteria</taxon>
        <taxon>Pseudomonadati</taxon>
        <taxon>Pseudomonadota</taxon>
        <taxon>Gammaproteobacteria</taxon>
        <taxon>Vibrionales</taxon>
        <taxon>Vibrionaceae</taxon>
        <taxon>Salinivibrio</taxon>
    </lineage>
</organism>
<dbReference type="EMBL" id="CP114589">
    <property type="protein sequence ID" value="WBA10420.1"/>
    <property type="molecule type" value="Genomic_DNA"/>
</dbReference>
<dbReference type="SUPFAM" id="SSF51905">
    <property type="entry name" value="FAD/NAD(P)-binding domain"/>
    <property type="match status" value="1"/>
</dbReference>
<dbReference type="PRINTS" id="PR00411">
    <property type="entry name" value="PNDRDTASEI"/>
</dbReference>
<dbReference type="InterPro" id="IPR007419">
    <property type="entry name" value="BFD-like_2Fe2S-bd_dom"/>
</dbReference>
<dbReference type="AlphaFoldDB" id="A0AA47KNW6"/>
<dbReference type="Proteomes" id="UP001164748">
    <property type="component" value="Plasmid unnamed"/>
</dbReference>
<dbReference type="PANTHER" id="PTHR42949">
    <property type="entry name" value="ANAEROBIC GLYCEROL-3-PHOSPHATE DEHYDROGENASE SUBUNIT B"/>
    <property type="match status" value="1"/>
</dbReference>